<evidence type="ECO:0000313" key="5">
    <source>
        <dbReference type="Proteomes" id="UP001530315"/>
    </source>
</evidence>
<keyword evidence="2" id="KW-1133">Transmembrane helix</keyword>
<dbReference type="AlphaFoldDB" id="A0ABD3P3H1"/>
<reference evidence="4 5" key="1">
    <citation type="submission" date="2024-10" db="EMBL/GenBank/DDBJ databases">
        <title>Updated reference genomes for cyclostephanoid diatoms.</title>
        <authorList>
            <person name="Roberts W.R."/>
            <person name="Alverson A.J."/>
        </authorList>
    </citation>
    <scope>NUCLEOTIDE SEQUENCE [LARGE SCALE GENOMIC DNA]</scope>
    <source>
        <strain evidence="4 5">AJA276-08</strain>
    </source>
</reference>
<dbReference type="EMBL" id="JALLAZ020001000">
    <property type="protein sequence ID" value="KAL3782799.1"/>
    <property type="molecule type" value="Genomic_DNA"/>
</dbReference>
<dbReference type="PANTHER" id="PTHR19353">
    <property type="entry name" value="FATTY ACID DESATURASE 2"/>
    <property type="match status" value="1"/>
</dbReference>
<dbReference type="InterPro" id="IPR005804">
    <property type="entry name" value="FA_desaturase_dom"/>
</dbReference>
<evidence type="ECO:0000313" key="4">
    <source>
        <dbReference type="EMBL" id="KAL3782799.1"/>
    </source>
</evidence>
<dbReference type="InterPro" id="IPR036400">
    <property type="entry name" value="Cyt_B5-like_heme/steroid_sf"/>
</dbReference>
<protein>
    <recommendedName>
        <fullName evidence="3">Fatty acid desaturase domain-containing protein</fullName>
    </recommendedName>
</protein>
<dbReference type="PANTHER" id="PTHR19353:SF15">
    <property type="entry name" value="CYTOCHROME B5 HEME-BINDING DOMAIN-CONTAINING PROTEIN"/>
    <property type="match status" value="1"/>
</dbReference>
<feature type="domain" description="Fatty acid desaturase" evidence="3">
    <location>
        <begin position="232"/>
        <end position="496"/>
    </location>
</feature>
<dbReference type="InterPro" id="IPR012171">
    <property type="entry name" value="Fatty_acid_desaturase"/>
</dbReference>
<dbReference type="Proteomes" id="UP001530315">
    <property type="component" value="Unassembled WGS sequence"/>
</dbReference>
<feature type="transmembrane region" description="Helical" evidence="2">
    <location>
        <begin position="396"/>
        <end position="416"/>
    </location>
</feature>
<keyword evidence="2" id="KW-0812">Transmembrane</keyword>
<dbReference type="CDD" id="cd03506">
    <property type="entry name" value="Delta6-FADS-like"/>
    <property type="match status" value="1"/>
</dbReference>
<evidence type="ECO:0000259" key="3">
    <source>
        <dbReference type="Pfam" id="PF00487"/>
    </source>
</evidence>
<gene>
    <name evidence="4" type="ORF">ACHAW5_000515</name>
</gene>
<dbReference type="PIRSF" id="PIRSF015921">
    <property type="entry name" value="FA_sphinglp_des"/>
    <property type="match status" value="1"/>
</dbReference>
<name>A0ABD3P3H1_9STRA</name>
<comment type="caution">
    <text evidence="4">The sequence shown here is derived from an EMBL/GenBank/DDBJ whole genome shotgun (WGS) entry which is preliminary data.</text>
</comment>
<dbReference type="SUPFAM" id="SSF55856">
    <property type="entry name" value="Cytochrome b5-like heme/steroid binding domain"/>
    <property type="match status" value="1"/>
</dbReference>
<keyword evidence="5" id="KW-1185">Reference proteome</keyword>
<feature type="transmembrane region" description="Helical" evidence="2">
    <location>
        <begin position="327"/>
        <end position="346"/>
    </location>
</feature>
<keyword evidence="2" id="KW-0472">Membrane</keyword>
<feature type="transmembrane region" description="Helical" evidence="2">
    <location>
        <begin position="233"/>
        <end position="250"/>
    </location>
</feature>
<feature type="transmembrane region" description="Helical" evidence="2">
    <location>
        <begin position="210"/>
        <end position="227"/>
    </location>
</feature>
<feature type="region of interest" description="Disordered" evidence="1">
    <location>
        <begin position="126"/>
        <end position="157"/>
    </location>
</feature>
<accession>A0ABD3P3H1</accession>
<dbReference type="Pfam" id="PF00487">
    <property type="entry name" value="FA_desaturase"/>
    <property type="match status" value="1"/>
</dbReference>
<evidence type="ECO:0000256" key="2">
    <source>
        <dbReference type="SAM" id="Phobius"/>
    </source>
</evidence>
<sequence length="521" mass="59064">MSSIFSHRRFASPFVVDHYRPSSESCLLGLGTASALLYATLWLVRRYGPYVFTEARSPSHRDPSVPADRLLTRIHGRWHDLTKFDHPGGPIALSLVHLRDGTALFESHHPFVDRKYLMRTLARYEVPNSGGSSERRGKEENDDDDGSASSLGCALMDPRDDGSVYDWSGTEEEGGFASDMRRLVRAHFASIASSRGISVSRAAKATPRRWALVLALMAAFFASLPMYVSGCWAFLFVTPILAWVTAVNYWHDALHFGLSSDWRVNAWLPYLFPYYSSPWTWYHEHVIGHHAYPNVEHRDPDLAHAPQLMREHDSVRWRDTHVGQSRLRRVLLVWSVALGLGLSLLSDARANVKLSYNNVVPYASLSRPRCAAHVLGRLAYVSLMHVWPYLTTSFPMWKATIWATLPGMILSVCFMINTQVNHLTRDCAHASDADFYKHQVVTAQNFGNGSLFCYYFSGGLNYQIEHHLFPTVNHCHLPALSKGVRMICEKHGVPYHLAAGYRDAMRRHMAHTLEMEKRPTT</sequence>
<organism evidence="4 5">
    <name type="scientific">Stephanodiscus triporus</name>
    <dbReference type="NCBI Taxonomy" id="2934178"/>
    <lineage>
        <taxon>Eukaryota</taxon>
        <taxon>Sar</taxon>
        <taxon>Stramenopiles</taxon>
        <taxon>Ochrophyta</taxon>
        <taxon>Bacillariophyta</taxon>
        <taxon>Coscinodiscophyceae</taxon>
        <taxon>Thalassiosirophycidae</taxon>
        <taxon>Stephanodiscales</taxon>
        <taxon>Stephanodiscaceae</taxon>
        <taxon>Stephanodiscus</taxon>
    </lineage>
</organism>
<proteinExistence type="predicted"/>
<evidence type="ECO:0000256" key="1">
    <source>
        <dbReference type="SAM" id="MobiDB-lite"/>
    </source>
</evidence>